<protein>
    <recommendedName>
        <fullName evidence="6">Secretion system C-terminal sorting domain-containing protein</fullName>
    </recommendedName>
</protein>
<evidence type="ECO:0000313" key="4">
    <source>
        <dbReference type="EMBL" id="PQJ82734.1"/>
    </source>
</evidence>
<feature type="domain" description="Bacterial Ig-like" evidence="3">
    <location>
        <begin position="243"/>
        <end position="334"/>
    </location>
</feature>
<evidence type="ECO:0000313" key="5">
    <source>
        <dbReference type="Proteomes" id="UP000239068"/>
    </source>
</evidence>
<evidence type="ECO:0008006" key="6">
    <source>
        <dbReference type="Google" id="ProtNLM"/>
    </source>
</evidence>
<evidence type="ECO:0000256" key="1">
    <source>
        <dbReference type="ARBA" id="ARBA00022729"/>
    </source>
</evidence>
<dbReference type="EMBL" id="MSCM01000001">
    <property type="protein sequence ID" value="PQJ82734.1"/>
    <property type="molecule type" value="Genomic_DNA"/>
</dbReference>
<dbReference type="InterPro" id="IPR026444">
    <property type="entry name" value="Secre_tail"/>
</dbReference>
<dbReference type="InterPro" id="IPR044048">
    <property type="entry name" value="Big_12"/>
</dbReference>
<dbReference type="OrthoDB" id="4522580at2"/>
<dbReference type="Pfam" id="PF18962">
    <property type="entry name" value="Por_Secre_tail"/>
    <property type="match status" value="1"/>
</dbReference>
<gene>
    <name evidence="4" type="ORF">BTO16_09160</name>
</gene>
<dbReference type="Pfam" id="PF19078">
    <property type="entry name" value="Big_12"/>
    <property type="match status" value="1"/>
</dbReference>
<keyword evidence="5" id="KW-1185">Reference proteome</keyword>
<dbReference type="Proteomes" id="UP000239068">
    <property type="component" value="Unassembled WGS sequence"/>
</dbReference>
<evidence type="ECO:0000259" key="3">
    <source>
        <dbReference type="Pfam" id="PF19078"/>
    </source>
</evidence>
<dbReference type="PANTHER" id="PTHR34677:SF3">
    <property type="entry name" value="BACTERIAL IG-LIKE DOMAIN-CONTAINING PROTEIN"/>
    <property type="match status" value="1"/>
</dbReference>
<sequence length="527" mass="58193">MCIKTKKMQKMKTNLFFIFLMGFFIKSINSQNPNWTVNASSYQYSMTFTSFLNVNGATLTNTNDAVAAFVDGEIRGVSKVQFVQSANKYVSFLTVFANTNNEIINFKIYNSNSNTVVNTDTSEIFKIDGNFGGISQSYSIASPKLSEIAQITSFRFDGITAVSVNISSDKISIILPNNSDVSSLIPVFESSAKSKVFVNEVVQTSGKDLQNFINKVEYKVLSEDESTLKEYLVSVSEAFNNNPTSTTISTTNNLFTNLVPVNVEVAFSKAVSGFKKADIVLENAVVASFSTTNSQSYQLTLVPKSQGFFSITIPANIAVDANSNQNEISNTLEFVFDLSKPIITAISLDKNESSTWFLITFNEEVLNVDSADFELVGLASTDLEIAEITAISNAQYKIQLANLNTKIGVISLQTTASNNIRDKSNNALVNATFEAYFLNNEVLTVNDVTLEKNISIFPNPAKNNINIILDKGEVNQIILYDLSGKKIVEKHIRQQKMILDIKKVKTGIYFLSIVSDQGNFMKKIIIN</sequence>
<dbReference type="AlphaFoldDB" id="A0A2S7WYR5"/>
<dbReference type="NCBIfam" id="TIGR04183">
    <property type="entry name" value="Por_Secre_tail"/>
    <property type="match status" value="1"/>
</dbReference>
<keyword evidence="1" id="KW-0732">Signal</keyword>
<evidence type="ECO:0000259" key="2">
    <source>
        <dbReference type="Pfam" id="PF18962"/>
    </source>
</evidence>
<dbReference type="PANTHER" id="PTHR34677">
    <property type="match status" value="1"/>
</dbReference>
<reference evidence="4 5" key="1">
    <citation type="submission" date="2016-12" db="EMBL/GenBank/DDBJ databases">
        <title>Trade-off between light-utilization and light-protection in marine flavobacteria.</title>
        <authorList>
            <person name="Kumagai Y."/>
            <person name="Yoshizawa S."/>
            <person name="Kogure K."/>
            <person name="Iwasaki W."/>
        </authorList>
    </citation>
    <scope>NUCLEOTIDE SEQUENCE [LARGE SCALE GENOMIC DNA]</scope>
    <source>
        <strain evidence="4 5">ATCC 43844</strain>
    </source>
</reference>
<feature type="domain" description="Secretion system C-terminal sorting" evidence="2">
    <location>
        <begin position="456"/>
        <end position="526"/>
    </location>
</feature>
<organism evidence="4 5">
    <name type="scientific">Polaribacter glomeratus</name>
    <dbReference type="NCBI Taxonomy" id="102"/>
    <lineage>
        <taxon>Bacteria</taxon>
        <taxon>Pseudomonadati</taxon>
        <taxon>Bacteroidota</taxon>
        <taxon>Flavobacteriia</taxon>
        <taxon>Flavobacteriales</taxon>
        <taxon>Flavobacteriaceae</taxon>
    </lineage>
</organism>
<accession>A0A2S7WYR5</accession>
<comment type="caution">
    <text evidence="4">The sequence shown here is derived from an EMBL/GenBank/DDBJ whole genome shotgun (WGS) entry which is preliminary data.</text>
</comment>
<dbReference type="Gene3D" id="2.60.40.2340">
    <property type="match status" value="1"/>
</dbReference>
<proteinExistence type="predicted"/>
<name>A0A2S7WYR5_9FLAO</name>